<reference evidence="2 3" key="1">
    <citation type="submission" date="2019-06" db="EMBL/GenBank/DDBJ databases">
        <title>Complete genome of Shewanella marisflavi ECSMB14101, a mussel settlement-inducing bacterium isolated from East China Sea.</title>
        <authorList>
            <person name="Yang J."/>
            <person name="Liang X."/>
            <person name="Chang R."/>
            <person name="Peng L."/>
        </authorList>
    </citation>
    <scope>NUCLEOTIDE SEQUENCE [LARGE SCALE GENOMIC DNA]</scope>
    <source>
        <strain evidence="2 3">ECSMB14101</strain>
    </source>
</reference>
<evidence type="ECO:0000313" key="2">
    <source>
        <dbReference type="EMBL" id="QDF75413.1"/>
    </source>
</evidence>
<dbReference type="PROSITE" id="PS51257">
    <property type="entry name" value="PROKAR_LIPOPROTEIN"/>
    <property type="match status" value="1"/>
</dbReference>
<evidence type="ECO:0008006" key="4">
    <source>
        <dbReference type="Google" id="ProtNLM"/>
    </source>
</evidence>
<dbReference type="EMBL" id="CP041153">
    <property type="protein sequence ID" value="QDF75413.1"/>
    <property type="molecule type" value="Genomic_DNA"/>
</dbReference>
<dbReference type="RefSeq" id="WP_033538399.1">
    <property type="nucleotide sequence ID" value="NZ_CP041153.1"/>
</dbReference>
<gene>
    <name evidence="2" type="ORF">FGA12_09745</name>
</gene>
<accession>A0ABX5WLF4</accession>
<proteinExistence type="predicted"/>
<evidence type="ECO:0000256" key="1">
    <source>
        <dbReference type="SAM" id="SignalP"/>
    </source>
</evidence>
<feature type="signal peptide" evidence="1">
    <location>
        <begin position="1"/>
        <end position="21"/>
    </location>
</feature>
<sequence>MKPTLLIATFFTLGLAACSHTNSSTNTNTPSDQAPTTETLAVLNPVEIGADNLSAYWQAKPTKPVKLYGRPNWLPKGAGKFSYHVLIDEQGQEISKTLVSSTPEGWMSQAKLDKMPKASYVASETNPEHKPVKVLMTAEVIRMAGKR</sequence>
<feature type="chain" id="PRO_5045776367" description="Energy transducer TonB" evidence="1">
    <location>
        <begin position="22"/>
        <end position="147"/>
    </location>
</feature>
<dbReference type="Proteomes" id="UP000318758">
    <property type="component" value="Chromosome"/>
</dbReference>
<protein>
    <recommendedName>
        <fullName evidence="4">Energy transducer TonB</fullName>
    </recommendedName>
</protein>
<organism evidence="2 3">
    <name type="scientific">Shewanella marisflavi</name>
    <dbReference type="NCBI Taxonomy" id="260364"/>
    <lineage>
        <taxon>Bacteria</taxon>
        <taxon>Pseudomonadati</taxon>
        <taxon>Pseudomonadota</taxon>
        <taxon>Gammaproteobacteria</taxon>
        <taxon>Alteromonadales</taxon>
        <taxon>Shewanellaceae</taxon>
        <taxon>Shewanella</taxon>
    </lineage>
</organism>
<name>A0ABX5WLF4_9GAMM</name>
<keyword evidence="3" id="KW-1185">Reference proteome</keyword>
<evidence type="ECO:0000313" key="3">
    <source>
        <dbReference type="Proteomes" id="UP000318758"/>
    </source>
</evidence>
<keyword evidence="1" id="KW-0732">Signal</keyword>